<comment type="caution">
    <text evidence="4">The sequence shown here is derived from an EMBL/GenBank/DDBJ whole genome shotgun (WGS) entry which is preliminary data.</text>
</comment>
<feature type="compositionally biased region" description="Low complexity" evidence="1">
    <location>
        <begin position="511"/>
        <end position="523"/>
    </location>
</feature>
<evidence type="ECO:0000313" key="5">
    <source>
        <dbReference type="Proteomes" id="UP001527925"/>
    </source>
</evidence>
<keyword evidence="2" id="KW-0472">Membrane</keyword>
<feature type="region of interest" description="Disordered" evidence="1">
    <location>
        <begin position="308"/>
        <end position="333"/>
    </location>
</feature>
<evidence type="ECO:0000313" key="4">
    <source>
        <dbReference type="EMBL" id="KAL2919246.1"/>
    </source>
</evidence>
<name>A0ABR4NIF6_9FUNG</name>
<gene>
    <name evidence="4" type="ORF">HK105_200889</name>
</gene>
<feature type="transmembrane region" description="Helical" evidence="2">
    <location>
        <begin position="341"/>
        <end position="365"/>
    </location>
</feature>
<evidence type="ECO:0008006" key="6">
    <source>
        <dbReference type="Google" id="ProtNLM"/>
    </source>
</evidence>
<proteinExistence type="predicted"/>
<dbReference type="Proteomes" id="UP001527925">
    <property type="component" value="Unassembled WGS sequence"/>
</dbReference>
<feature type="region of interest" description="Disordered" evidence="1">
    <location>
        <begin position="428"/>
        <end position="461"/>
    </location>
</feature>
<feature type="signal peptide" evidence="3">
    <location>
        <begin position="1"/>
        <end position="26"/>
    </location>
</feature>
<evidence type="ECO:0000256" key="2">
    <source>
        <dbReference type="SAM" id="Phobius"/>
    </source>
</evidence>
<evidence type="ECO:0000256" key="1">
    <source>
        <dbReference type="SAM" id="MobiDB-lite"/>
    </source>
</evidence>
<keyword evidence="3" id="KW-0732">Signal</keyword>
<protein>
    <recommendedName>
        <fullName evidence="6">Transmembrane protein</fullName>
    </recommendedName>
</protein>
<dbReference type="EMBL" id="JADGIZ020000003">
    <property type="protein sequence ID" value="KAL2919246.1"/>
    <property type="molecule type" value="Genomic_DNA"/>
</dbReference>
<keyword evidence="2" id="KW-1133">Transmembrane helix</keyword>
<feature type="chain" id="PRO_5045281056" description="Transmembrane protein" evidence="3">
    <location>
        <begin position="27"/>
        <end position="535"/>
    </location>
</feature>
<reference evidence="4 5" key="1">
    <citation type="submission" date="2023-09" db="EMBL/GenBank/DDBJ databases">
        <title>Pangenome analysis of Batrachochytrium dendrobatidis and related Chytrids.</title>
        <authorList>
            <person name="Yacoub M.N."/>
            <person name="Stajich J.E."/>
            <person name="James T.Y."/>
        </authorList>
    </citation>
    <scope>NUCLEOTIDE SEQUENCE [LARGE SCALE GENOMIC DNA]</scope>
    <source>
        <strain evidence="4 5">JEL0888</strain>
    </source>
</reference>
<feature type="compositionally biased region" description="Polar residues" evidence="1">
    <location>
        <begin position="434"/>
        <end position="453"/>
    </location>
</feature>
<feature type="compositionally biased region" description="Pro residues" evidence="1">
    <location>
        <begin position="524"/>
        <end position="535"/>
    </location>
</feature>
<accession>A0ABR4NIF6</accession>
<evidence type="ECO:0000256" key="3">
    <source>
        <dbReference type="SAM" id="SignalP"/>
    </source>
</evidence>
<keyword evidence="2" id="KW-0812">Transmembrane</keyword>
<organism evidence="4 5">
    <name type="scientific">Polyrhizophydium stewartii</name>
    <dbReference type="NCBI Taxonomy" id="2732419"/>
    <lineage>
        <taxon>Eukaryota</taxon>
        <taxon>Fungi</taxon>
        <taxon>Fungi incertae sedis</taxon>
        <taxon>Chytridiomycota</taxon>
        <taxon>Chytridiomycota incertae sedis</taxon>
        <taxon>Chytridiomycetes</taxon>
        <taxon>Rhizophydiales</taxon>
        <taxon>Rhizophydiales incertae sedis</taxon>
        <taxon>Polyrhizophydium</taxon>
    </lineage>
</organism>
<sequence length="535" mass="55450">MLPPAAAAAATAAVVCLSAALLVAAGVDIADEQLPAVPADTVGLAFRVAWPTQNPVWVQLLRNTSGCSAAQQSPPAVVATAERLVADELVPAMLKSWQLVGPCVLDDADPGRGLVYVLSDDLAELSRYRCPSNLCDTGTCTVNGTLQNIAKVPSPKCGEFFKVLAQSNSTIPSPTPDDLTPMLARSVRGGATLASALYIQTTIPKPQQPARLCSTSPIQARALYLYENCTQANSTHWIQSLFSDIGGGSVSTVVCTSSDCTTSCTEVASYLKPKPAATSRPLCAEIYSRQISIGPAIALKASSQFNTGSPRGTLGFTPPQPSPSPNAPGTMIPDMTQSRSVLVGIVFAAVVGTSLLLGAVVANIMGRRAAAAQRRQEMQAAPNNGGGRHSRQVSDALSDVSEVAVPVVPSPVPAQTAVLDETTLPRTSVADGSHVSQQTTLNPGSNVASSAATAWQHGRSSRTALPASIKLAETARVASQHWSSLGVPAGFHPESEPLTPLAPPQRESQDLVSSPSLTIVTVPSPSPPPDQPCER</sequence>
<feature type="region of interest" description="Disordered" evidence="1">
    <location>
        <begin position="487"/>
        <end position="535"/>
    </location>
</feature>
<keyword evidence="5" id="KW-1185">Reference proteome</keyword>
<feature type="region of interest" description="Disordered" evidence="1">
    <location>
        <begin position="375"/>
        <end position="398"/>
    </location>
</feature>